<name>A0A319D884_9EURO</name>
<accession>A0A319D884</accession>
<dbReference type="Proteomes" id="UP000247810">
    <property type="component" value="Unassembled WGS sequence"/>
</dbReference>
<organism evidence="2 3">
    <name type="scientific">Aspergillus ellipticus CBS 707.79</name>
    <dbReference type="NCBI Taxonomy" id="1448320"/>
    <lineage>
        <taxon>Eukaryota</taxon>
        <taxon>Fungi</taxon>
        <taxon>Dikarya</taxon>
        <taxon>Ascomycota</taxon>
        <taxon>Pezizomycotina</taxon>
        <taxon>Eurotiomycetes</taxon>
        <taxon>Eurotiomycetidae</taxon>
        <taxon>Eurotiales</taxon>
        <taxon>Aspergillaceae</taxon>
        <taxon>Aspergillus</taxon>
        <taxon>Aspergillus subgen. Circumdati</taxon>
    </lineage>
</organism>
<dbReference type="VEuPathDB" id="FungiDB:BO71DRAFT_255561"/>
<evidence type="ECO:0000313" key="3">
    <source>
        <dbReference type="Proteomes" id="UP000247810"/>
    </source>
</evidence>
<keyword evidence="3" id="KW-1185">Reference proteome</keyword>
<evidence type="ECO:0000256" key="1">
    <source>
        <dbReference type="SAM" id="MobiDB-lite"/>
    </source>
</evidence>
<proteinExistence type="predicted"/>
<sequence length="276" mass="30786">MEQVERRETRTSQGMSGKCKSLSPAGRWDKASLLGTLVPKSMFVAVMQQHDAIETVLHRCTLQDQIVFPCILIWWGLPRAISSRTPDPEKLLSPPDVAMANLAFASRSSRFSGVTLVCLPGRITELQGWVLRRSRRYSEVPDNRLYGGVPVSKSRWPEMTRLIGFLPLHPDPGALEGEDERTIQPLDLHRNVDGHKHAKEFRSLQRRIPPLGSSANLTGGMVCARRPCTAVPPTWIWVDGQGRRTDGAGNTTGRPVVLVDHPMKGRATFAARWPHH</sequence>
<protein>
    <submittedName>
        <fullName evidence="2">Uncharacterized protein</fullName>
    </submittedName>
</protein>
<feature type="region of interest" description="Disordered" evidence="1">
    <location>
        <begin position="1"/>
        <end position="24"/>
    </location>
</feature>
<gene>
    <name evidence="2" type="ORF">BO71DRAFT_255561</name>
</gene>
<reference evidence="2 3" key="1">
    <citation type="submission" date="2018-02" db="EMBL/GenBank/DDBJ databases">
        <title>The genomes of Aspergillus section Nigri reveals drivers in fungal speciation.</title>
        <authorList>
            <consortium name="DOE Joint Genome Institute"/>
            <person name="Vesth T.C."/>
            <person name="Nybo J."/>
            <person name="Theobald S."/>
            <person name="Brandl J."/>
            <person name="Frisvad J.C."/>
            <person name="Nielsen K.F."/>
            <person name="Lyhne E.K."/>
            <person name="Kogle M.E."/>
            <person name="Kuo A."/>
            <person name="Riley R."/>
            <person name="Clum A."/>
            <person name="Nolan M."/>
            <person name="Lipzen A."/>
            <person name="Salamov A."/>
            <person name="Henrissat B."/>
            <person name="Wiebenga A."/>
            <person name="De vries R.P."/>
            <person name="Grigoriev I.V."/>
            <person name="Mortensen U.H."/>
            <person name="Andersen M.R."/>
            <person name="Baker S.E."/>
        </authorList>
    </citation>
    <scope>NUCLEOTIDE SEQUENCE [LARGE SCALE GENOMIC DNA]</scope>
    <source>
        <strain evidence="2 3">CBS 707.79</strain>
    </source>
</reference>
<feature type="compositionally biased region" description="Basic and acidic residues" evidence="1">
    <location>
        <begin position="1"/>
        <end position="10"/>
    </location>
</feature>
<dbReference type="AlphaFoldDB" id="A0A319D884"/>
<dbReference type="EMBL" id="KZ825892">
    <property type="protein sequence ID" value="PYH93510.1"/>
    <property type="molecule type" value="Genomic_DNA"/>
</dbReference>
<evidence type="ECO:0000313" key="2">
    <source>
        <dbReference type="EMBL" id="PYH93510.1"/>
    </source>
</evidence>